<gene>
    <name evidence="2" type="ORF">GCM10023186_42980</name>
</gene>
<keyword evidence="3" id="KW-1185">Reference proteome</keyword>
<dbReference type="NCBIfam" id="TIGR04183">
    <property type="entry name" value="Por_Secre_tail"/>
    <property type="match status" value="1"/>
</dbReference>
<feature type="domain" description="Secretion system C-terminal sorting" evidence="1">
    <location>
        <begin position="43"/>
        <end position="114"/>
    </location>
</feature>
<protein>
    <recommendedName>
        <fullName evidence="1">Secretion system C-terminal sorting domain-containing protein</fullName>
    </recommendedName>
</protein>
<dbReference type="EMBL" id="BAABHA010000015">
    <property type="protein sequence ID" value="GAA4392459.1"/>
    <property type="molecule type" value="Genomic_DNA"/>
</dbReference>
<dbReference type="InterPro" id="IPR026444">
    <property type="entry name" value="Secre_tail"/>
</dbReference>
<accession>A0ABP8JL26</accession>
<evidence type="ECO:0000313" key="3">
    <source>
        <dbReference type="Proteomes" id="UP001500454"/>
    </source>
</evidence>
<comment type="caution">
    <text evidence="2">The sequence shown here is derived from an EMBL/GenBank/DDBJ whole genome shotgun (WGS) entry which is preliminary data.</text>
</comment>
<evidence type="ECO:0000313" key="2">
    <source>
        <dbReference type="EMBL" id="GAA4392459.1"/>
    </source>
</evidence>
<proteinExistence type="predicted"/>
<evidence type="ECO:0000259" key="1">
    <source>
        <dbReference type="Pfam" id="PF18962"/>
    </source>
</evidence>
<name>A0ABP8JL26_9BACT</name>
<sequence>MDGDFVQDVVVACAGDHTVRVFLNRSMAQPTATRPAQLAGLDVYPNPAADRLTVQRPTGTRGPLAATLRDALGRAVLRFAVPEAATTVPVGELPRGVYVLQVNGPAGTATQRVVLH</sequence>
<reference evidence="3" key="1">
    <citation type="journal article" date="2019" name="Int. J. Syst. Evol. Microbiol.">
        <title>The Global Catalogue of Microorganisms (GCM) 10K type strain sequencing project: providing services to taxonomists for standard genome sequencing and annotation.</title>
        <authorList>
            <consortium name="The Broad Institute Genomics Platform"/>
            <consortium name="The Broad Institute Genome Sequencing Center for Infectious Disease"/>
            <person name="Wu L."/>
            <person name="Ma J."/>
        </authorList>
    </citation>
    <scope>NUCLEOTIDE SEQUENCE [LARGE SCALE GENOMIC DNA]</scope>
    <source>
        <strain evidence="3">JCM 17924</strain>
    </source>
</reference>
<dbReference type="Pfam" id="PF18962">
    <property type="entry name" value="Por_Secre_tail"/>
    <property type="match status" value="1"/>
</dbReference>
<dbReference type="Proteomes" id="UP001500454">
    <property type="component" value="Unassembled WGS sequence"/>
</dbReference>
<organism evidence="2 3">
    <name type="scientific">Hymenobacter koreensis</name>
    <dbReference type="NCBI Taxonomy" id="1084523"/>
    <lineage>
        <taxon>Bacteria</taxon>
        <taxon>Pseudomonadati</taxon>
        <taxon>Bacteroidota</taxon>
        <taxon>Cytophagia</taxon>
        <taxon>Cytophagales</taxon>
        <taxon>Hymenobacteraceae</taxon>
        <taxon>Hymenobacter</taxon>
    </lineage>
</organism>